<proteinExistence type="predicted"/>
<dbReference type="Proteomes" id="UP000730739">
    <property type="component" value="Unassembled WGS sequence"/>
</dbReference>
<sequence length="73" mass="7960">MVIEAPVTVIECRLRDVLTNESFLGAAKKVFAVLAYVACCMAESLEPCQAWSASSISQSRKVRSLGSDEYSSR</sequence>
<protein>
    <submittedName>
        <fullName evidence="1">Uncharacterized protein</fullName>
    </submittedName>
</protein>
<organism evidence="1 2">
    <name type="scientific">Sinorhizobium kostiense</name>
    <dbReference type="NCBI Taxonomy" id="76747"/>
    <lineage>
        <taxon>Bacteria</taxon>
        <taxon>Pseudomonadati</taxon>
        <taxon>Pseudomonadota</taxon>
        <taxon>Alphaproteobacteria</taxon>
        <taxon>Hyphomicrobiales</taxon>
        <taxon>Rhizobiaceae</taxon>
        <taxon>Sinorhizobium/Ensifer group</taxon>
        <taxon>Sinorhizobium</taxon>
    </lineage>
</organism>
<evidence type="ECO:0000313" key="1">
    <source>
        <dbReference type="EMBL" id="MBP2236561.1"/>
    </source>
</evidence>
<accession>A0ABS4R2F6</accession>
<comment type="caution">
    <text evidence="1">The sequence shown here is derived from an EMBL/GenBank/DDBJ whole genome shotgun (WGS) entry which is preliminary data.</text>
</comment>
<evidence type="ECO:0000313" key="2">
    <source>
        <dbReference type="Proteomes" id="UP000730739"/>
    </source>
</evidence>
<gene>
    <name evidence="1" type="ORF">J2Z31_003075</name>
</gene>
<reference evidence="1 2" key="1">
    <citation type="submission" date="2021-03" db="EMBL/GenBank/DDBJ databases">
        <title>Genomic Encyclopedia of Type Strains, Phase IV (KMG-IV): sequencing the most valuable type-strain genomes for metagenomic binning, comparative biology and taxonomic classification.</title>
        <authorList>
            <person name="Goeker M."/>
        </authorList>
    </citation>
    <scope>NUCLEOTIDE SEQUENCE [LARGE SCALE GENOMIC DNA]</scope>
    <source>
        <strain evidence="1 2">DSM 13372</strain>
    </source>
</reference>
<dbReference type="EMBL" id="JAGILA010000003">
    <property type="protein sequence ID" value="MBP2236561.1"/>
    <property type="molecule type" value="Genomic_DNA"/>
</dbReference>
<keyword evidence="2" id="KW-1185">Reference proteome</keyword>
<name>A0ABS4R2F6_9HYPH</name>